<proteinExistence type="predicted"/>
<sequence length="69" mass="7737">MNYSLRFISIYKHGWLHYNNGACLLSTEINHFFLSFSLTHSPSEVAKANTSSPHSTSLSVSLFALIHLP</sequence>
<dbReference type="AlphaFoldDB" id="A0AAN9FH37"/>
<organism evidence="1 2">
    <name type="scientific">Crotalaria pallida</name>
    <name type="common">Smooth rattlebox</name>
    <name type="synonym">Crotalaria striata</name>
    <dbReference type="NCBI Taxonomy" id="3830"/>
    <lineage>
        <taxon>Eukaryota</taxon>
        <taxon>Viridiplantae</taxon>
        <taxon>Streptophyta</taxon>
        <taxon>Embryophyta</taxon>
        <taxon>Tracheophyta</taxon>
        <taxon>Spermatophyta</taxon>
        <taxon>Magnoliopsida</taxon>
        <taxon>eudicotyledons</taxon>
        <taxon>Gunneridae</taxon>
        <taxon>Pentapetalae</taxon>
        <taxon>rosids</taxon>
        <taxon>fabids</taxon>
        <taxon>Fabales</taxon>
        <taxon>Fabaceae</taxon>
        <taxon>Papilionoideae</taxon>
        <taxon>50 kb inversion clade</taxon>
        <taxon>genistoids sensu lato</taxon>
        <taxon>core genistoids</taxon>
        <taxon>Crotalarieae</taxon>
        <taxon>Crotalaria</taxon>
    </lineage>
</organism>
<keyword evidence="2" id="KW-1185">Reference proteome</keyword>
<comment type="caution">
    <text evidence="1">The sequence shown here is derived from an EMBL/GenBank/DDBJ whole genome shotgun (WGS) entry which is preliminary data.</text>
</comment>
<dbReference type="Proteomes" id="UP001372338">
    <property type="component" value="Unassembled WGS sequence"/>
</dbReference>
<accession>A0AAN9FH37</accession>
<name>A0AAN9FH37_CROPI</name>
<evidence type="ECO:0000313" key="1">
    <source>
        <dbReference type="EMBL" id="KAK7275226.1"/>
    </source>
</evidence>
<protein>
    <submittedName>
        <fullName evidence="1">Uncharacterized protein</fullName>
    </submittedName>
</protein>
<dbReference type="EMBL" id="JAYWIO010000003">
    <property type="protein sequence ID" value="KAK7275226.1"/>
    <property type="molecule type" value="Genomic_DNA"/>
</dbReference>
<gene>
    <name evidence="1" type="ORF">RIF29_16335</name>
</gene>
<evidence type="ECO:0000313" key="2">
    <source>
        <dbReference type="Proteomes" id="UP001372338"/>
    </source>
</evidence>
<reference evidence="1 2" key="1">
    <citation type="submission" date="2024-01" db="EMBL/GenBank/DDBJ databases">
        <title>The genomes of 5 underutilized Papilionoideae crops provide insights into root nodulation and disease resistanc.</title>
        <authorList>
            <person name="Yuan L."/>
        </authorList>
    </citation>
    <scope>NUCLEOTIDE SEQUENCE [LARGE SCALE GENOMIC DNA]</scope>
    <source>
        <strain evidence="1">ZHUSHIDOU_FW_LH</strain>
        <tissue evidence="1">Leaf</tissue>
    </source>
</reference>